<dbReference type="AlphaFoldDB" id="A0A345E1Z1"/>
<dbReference type="KEGG" id="haj:DU500_07020"/>
<feature type="transmembrane region" description="Helical" evidence="2">
    <location>
        <begin position="116"/>
        <end position="136"/>
    </location>
</feature>
<feature type="transmembrane region" description="Helical" evidence="2">
    <location>
        <begin position="12"/>
        <end position="35"/>
    </location>
</feature>
<protein>
    <submittedName>
        <fullName evidence="3">Uncharacterized protein</fullName>
    </submittedName>
</protein>
<feature type="region of interest" description="Disordered" evidence="1">
    <location>
        <begin position="68"/>
        <end position="88"/>
    </location>
</feature>
<sequence>MTPRSARRWGRRLLDLVGYAAGLFVAAVSLIAPVSVATGSGLAGVKVGLFLAGVACVGYATVLWWPSRSESDPAATPSRSGRDGRPTGFEALLDRVPPWRWLRVDPHGRFHRGTKLYAAAALLFGASFLLEAVFGVGV</sequence>
<feature type="transmembrane region" description="Helical" evidence="2">
    <location>
        <begin position="47"/>
        <end position="65"/>
    </location>
</feature>
<dbReference type="OrthoDB" id="313482at2157"/>
<dbReference type="EMBL" id="CP031150">
    <property type="protein sequence ID" value="AXG06213.1"/>
    <property type="molecule type" value="Genomic_DNA"/>
</dbReference>
<keyword evidence="2" id="KW-1133">Transmembrane helix</keyword>
<keyword evidence="2" id="KW-0472">Membrane</keyword>
<evidence type="ECO:0000256" key="1">
    <source>
        <dbReference type="SAM" id="MobiDB-lite"/>
    </source>
</evidence>
<reference evidence="3 4" key="1">
    <citation type="submission" date="2018-07" db="EMBL/GenBank/DDBJ databases">
        <title>Genome sequences of Haloplanus sp. CBA1113.</title>
        <authorList>
            <person name="Kim Y.B."/>
            <person name="Roh S.W."/>
        </authorList>
    </citation>
    <scope>NUCLEOTIDE SEQUENCE [LARGE SCALE GENOMIC DNA]</scope>
    <source>
        <strain evidence="3 4">CBA1113</strain>
    </source>
</reference>
<gene>
    <name evidence="3" type="ORF">DU500_07020</name>
</gene>
<dbReference type="Pfam" id="PF24432">
    <property type="entry name" value="DUF7555"/>
    <property type="match status" value="1"/>
</dbReference>
<keyword evidence="2" id="KW-0812">Transmembrane</keyword>
<keyword evidence="4" id="KW-1185">Reference proteome</keyword>
<evidence type="ECO:0000313" key="3">
    <source>
        <dbReference type="EMBL" id="AXG06213.1"/>
    </source>
</evidence>
<evidence type="ECO:0000256" key="2">
    <source>
        <dbReference type="SAM" id="Phobius"/>
    </source>
</evidence>
<organism evidence="3 4">
    <name type="scientific">Haloplanus rubicundus</name>
    <dbReference type="NCBI Taxonomy" id="1547898"/>
    <lineage>
        <taxon>Archaea</taxon>
        <taxon>Methanobacteriati</taxon>
        <taxon>Methanobacteriota</taxon>
        <taxon>Stenosarchaea group</taxon>
        <taxon>Halobacteria</taxon>
        <taxon>Halobacteriales</taxon>
        <taxon>Haloferacaceae</taxon>
        <taxon>Haloplanus</taxon>
    </lineage>
</organism>
<name>A0A345E1Z1_9EURY</name>
<evidence type="ECO:0000313" key="4">
    <source>
        <dbReference type="Proteomes" id="UP000253273"/>
    </source>
</evidence>
<dbReference type="InterPro" id="IPR055977">
    <property type="entry name" value="DUF7555"/>
</dbReference>
<dbReference type="RefSeq" id="WP_114585355.1">
    <property type="nucleotide sequence ID" value="NZ_CP031150.1"/>
</dbReference>
<dbReference type="GeneID" id="37283123"/>
<accession>A0A345E1Z1</accession>
<dbReference type="Proteomes" id="UP000253273">
    <property type="component" value="Chromosome"/>
</dbReference>
<proteinExistence type="predicted"/>